<gene>
    <name evidence="1" type="ORF">AVEN_38852_1</name>
</gene>
<proteinExistence type="predicted"/>
<name>A0A4Y2U1F6_ARAVE</name>
<sequence length="151" mass="17284">MVFRCLCAYRAASLFVSNCPGSKESLSKRFWKPCRQQGQRIVTKVSMTRVEPFGKVAERFASQQETRFSQSFITSLFQAIRKVKSPSSAEKIEPPSPFRSRTPTKAPHFFHPLFKAVLIQRGSNHLFYSPSSDVILVQLECQLSRLIRNLN</sequence>
<dbReference type="EMBL" id="BGPR01033046">
    <property type="protein sequence ID" value="GBO06829.1"/>
    <property type="molecule type" value="Genomic_DNA"/>
</dbReference>
<evidence type="ECO:0000313" key="1">
    <source>
        <dbReference type="EMBL" id="GBO06829.1"/>
    </source>
</evidence>
<protein>
    <submittedName>
        <fullName evidence="1">Uncharacterized protein</fullName>
    </submittedName>
</protein>
<keyword evidence="2" id="KW-1185">Reference proteome</keyword>
<dbReference type="AlphaFoldDB" id="A0A4Y2U1F6"/>
<dbReference type="Proteomes" id="UP000499080">
    <property type="component" value="Unassembled WGS sequence"/>
</dbReference>
<accession>A0A4Y2U1F6</accession>
<evidence type="ECO:0000313" key="2">
    <source>
        <dbReference type="Proteomes" id="UP000499080"/>
    </source>
</evidence>
<organism evidence="1 2">
    <name type="scientific">Araneus ventricosus</name>
    <name type="common">Orbweaver spider</name>
    <name type="synonym">Epeira ventricosa</name>
    <dbReference type="NCBI Taxonomy" id="182803"/>
    <lineage>
        <taxon>Eukaryota</taxon>
        <taxon>Metazoa</taxon>
        <taxon>Ecdysozoa</taxon>
        <taxon>Arthropoda</taxon>
        <taxon>Chelicerata</taxon>
        <taxon>Arachnida</taxon>
        <taxon>Araneae</taxon>
        <taxon>Araneomorphae</taxon>
        <taxon>Entelegynae</taxon>
        <taxon>Araneoidea</taxon>
        <taxon>Araneidae</taxon>
        <taxon>Araneus</taxon>
    </lineage>
</organism>
<reference evidence="1 2" key="1">
    <citation type="journal article" date="2019" name="Sci. Rep.">
        <title>Orb-weaving spider Araneus ventricosus genome elucidates the spidroin gene catalogue.</title>
        <authorList>
            <person name="Kono N."/>
            <person name="Nakamura H."/>
            <person name="Ohtoshi R."/>
            <person name="Moran D.A.P."/>
            <person name="Shinohara A."/>
            <person name="Yoshida Y."/>
            <person name="Fujiwara M."/>
            <person name="Mori M."/>
            <person name="Tomita M."/>
            <person name="Arakawa K."/>
        </authorList>
    </citation>
    <scope>NUCLEOTIDE SEQUENCE [LARGE SCALE GENOMIC DNA]</scope>
</reference>
<comment type="caution">
    <text evidence="1">The sequence shown here is derived from an EMBL/GenBank/DDBJ whole genome shotgun (WGS) entry which is preliminary data.</text>
</comment>